<protein>
    <submittedName>
        <fullName evidence="6">TetR/AcrR family transcriptional regulator</fullName>
    </submittedName>
</protein>
<keyword evidence="7" id="KW-1185">Reference proteome</keyword>
<gene>
    <name evidence="6" type="ORF">VSX58_20205</name>
</gene>
<dbReference type="PROSITE" id="PS50977">
    <property type="entry name" value="HTH_TETR_2"/>
    <property type="match status" value="1"/>
</dbReference>
<evidence type="ECO:0000256" key="3">
    <source>
        <dbReference type="ARBA" id="ARBA00023163"/>
    </source>
</evidence>
<dbReference type="PANTHER" id="PTHR47506:SF1">
    <property type="entry name" value="HTH-TYPE TRANSCRIPTIONAL REGULATOR YJDC"/>
    <property type="match status" value="1"/>
</dbReference>
<evidence type="ECO:0000256" key="4">
    <source>
        <dbReference type="PROSITE-ProRule" id="PRU00335"/>
    </source>
</evidence>
<evidence type="ECO:0000313" key="6">
    <source>
        <dbReference type="EMBL" id="MEC5344922.1"/>
    </source>
</evidence>
<dbReference type="Gene3D" id="1.10.10.60">
    <property type="entry name" value="Homeodomain-like"/>
    <property type="match status" value="1"/>
</dbReference>
<name>A0ABU6JWL1_9GAMM</name>
<dbReference type="RefSeq" id="WP_327619673.1">
    <property type="nucleotide sequence ID" value="NZ_JAYWTM010000031.1"/>
</dbReference>
<dbReference type="EMBL" id="JAYWTM010000031">
    <property type="protein sequence ID" value="MEC5344922.1"/>
    <property type="molecule type" value="Genomic_DNA"/>
</dbReference>
<dbReference type="Pfam" id="PF00440">
    <property type="entry name" value="TetR_N"/>
    <property type="match status" value="1"/>
</dbReference>
<proteinExistence type="predicted"/>
<evidence type="ECO:0000313" key="7">
    <source>
        <dbReference type="Proteomes" id="UP001309705"/>
    </source>
</evidence>
<dbReference type="PRINTS" id="PR00455">
    <property type="entry name" value="HTHTETR"/>
</dbReference>
<evidence type="ECO:0000259" key="5">
    <source>
        <dbReference type="PROSITE" id="PS50977"/>
    </source>
</evidence>
<sequence>MGRPRLFDTETVLDFAAAEFRVHGFADTSTERLCEVAGVRRSSLYNAFTSKEELFVQALRRYVEVMAQRQETVLADAELDGGTRLWRIVEMVIDEERTARKAGHAAGCMTVHTFMSPDIRWSDRRVQSILEHDLNHRISLLAQAAKVGQADGSVRPESSPEDVATLIVTVISGLRVFAQTGAEPAQLLRIARMSLGSTLA</sequence>
<organism evidence="6 7">
    <name type="scientific">Brenneria populi</name>
    <dbReference type="NCBI Taxonomy" id="1505588"/>
    <lineage>
        <taxon>Bacteria</taxon>
        <taxon>Pseudomonadati</taxon>
        <taxon>Pseudomonadota</taxon>
        <taxon>Gammaproteobacteria</taxon>
        <taxon>Enterobacterales</taxon>
        <taxon>Pectobacteriaceae</taxon>
        <taxon>Brenneria</taxon>
    </lineage>
</organism>
<keyword evidence="3" id="KW-0804">Transcription</keyword>
<dbReference type="InterPro" id="IPR036271">
    <property type="entry name" value="Tet_transcr_reg_TetR-rel_C_sf"/>
</dbReference>
<dbReference type="Gene3D" id="1.10.357.10">
    <property type="entry name" value="Tetracycline Repressor, domain 2"/>
    <property type="match status" value="1"/>
</dbReference>
<reference evidence="6 7" key="1">
    <citation type="journal article" date="2017" name="Int. J. Syst. Evol. Microbiol.">
        <title>Brenneria populi subsp. brevivirga subsp. nov. isolated from symptomatic bark of Populus x euramericana canker, and description of Brenneria populi subsp. populi subsp. nov.</title>
        <authorList>
            <person name="Zheng M.H."/>
            <person name="Piao C.G."/>
            <person name="Xue H."/>
            <person name="Guo M.W."/>
            <person name="Li Y."/>
        </authorList>
    </citation>
    <scope>NUCLEOTIDE SEQUENCE [LARGE SCALE GENOMIC DNA]</scope>
    <source>
        <strain evidence="6 7">D9-5</strain>
    </source>
</reference>
<evidence type="ECO:0000256" key="1">
    <source>
        <dbReference type="ARBA" id="ARBA00023015"/>
    </source>
</evidence>
<evidence type="ECO:0000256" key="2">
    <source>
        <dbReference type="ARBA" id="ARBA00023125"/>
    </source>
</evidence>
<dbReference type="Proteomes" id="UP001309705">
    <property type="component" value="Unassembled WGS sequence"/>
</dbReference>
<dbReference type="SUPFAM" id="SSF46689">
    <property type="entry name" value="Homeodomain-like"/>
    <property type="match status" value="1"/>
</dbReference>
<dbReference type="SUPFAM" id="SSF48498">
    <property type="entry name" value="Tetracyclin repressor-like, C-terminal domain"/>
    <property type="match status" value="1"/>
</dbReference>
<feature type="DNA-binding region" description="H-T-H motif" evidence="4">
    <location>
        <begin position="29"/>
        <end position="48"/>
    </location>
</feature>
<keyword evidence="1" id="KW-0805">Transcription regulation</keyword>
<keyword evidence="2 4" id="KW-0238">DNA-binding</keyword>
<dbReference type="InterPro" id="IPR009057">
    <property type="entry name" value="Homeodomain-like_sf"/>
</dbReference>
<dbReference type="InterPro" id="IPR001647">
    <property type="entry name" value="HTH_TetR"/>
</dbReference>
<dbReference type="PANTHER" id="PTHR47506">
    <property type="entry name" value="TRANSCRIPTIONAL REGULATORY PROTEIN"/>
    <property type="match status" value="1"/>
</dbReference>
<comment type="caution">
    <text evidence="6">The sequence shown here is derived from an EMBL/GenBank/DDBJ whole genome shotgun (WGS) entry which is preliminary data.</text>
</comment>
<feature type="domain" description="HTH tetR-type" evidence="5">
    <location>
        <begin position="6"/>
        <end position="66"/>
    </location>
</feature>
<accession>A0ABU6JWL1</accession>